<evidence type="ECO:0000256" key="1">
    <source>
        <dbReference type="ARBA" id="ARBA00007626"/>
    </source>
</evidence>
<dbReference type="Proteomes" id="UP001279734">
    <property type="component" value="Unassembled WGS sequence"/>
</dbReference>
<accession>A0AAD3P6Q7</accession>
<feature type="repeat" description="PPR" evidence="3">
    <location>
        <begin position="299"/>
        <end position="333"/>
    </location>
</feature>
<gene>
    <name evidence="6" type="ORF">Nepgr_000466</name>
</gene>
<dbReference type="NCBIfam" id="TIGR00756">
    <property type="entry name" value="PPR"/>
    <property type="match status" value="3"/>
</dbReference>
<dbReference type="PROSITE" id="PS51375">
    <property type="entry name" value="PPR"/>
    <property type="match status" value="3"/>
</dbReference>
<feature type="compositionally biased region" description="Basic and acidic residues" evidence="4">
    <location>
        <begin position="405"/>
        <end position="417"/>
    </location>
</feature>
<evidence type="ECO:0000256" key="4">
    <source>
        <dbReference type="SAM" id="MobiDB-lite"/>
    </source>
</evidence>
<feature type="region of interest" description="Disordered" evidence="4">
    <location>
        <begin position="404"/>
        <end position="423"/>
    </location>
</feature>
<dbReference type="InterPro" id="IPR033443">
    <property type="entry name" value="PROP1-like_PPR_dom"/>
</dbReference>
<feature type="domain" description="PROP1-like PPR" evidence="5">
    <location>
        <begin position="247"/>
        <end position="401"/>
    </location>
</feature>
<dbReference type="EMBL" id="BSYO01000001">
    <property type="protein sequence ID" value="GMG98626.1"/>
    <property type="molecule type" value="Genomic_DNA"/>
</dbReference>
<feature type="repeat" description="PPR" evidence="3">
    <location>
        <begin position="264"/>
        <end position="298"/>
    </location>
</feature>
<sequence length="423" mass="47627">MLAISKTFGKSKPKSLSSLLIRPFNRMLVFTVESGFQSCRLISNSRSGFCEKLSGFVPISSFSGVHRYYQIRVEISWIWPFFAIVSKSIGSFKSIATQSSCDEVEVTDEFLNQILTAIKSSTYSDKEICDNIDKLCRAGSVSSIAKLLQLSHDEHIFLSDKAYNILLVAASEKNDIELSLQIFKYILVSSESLGSQSYLNLAKAFANTSDCIPLLTFVSEVPELAFPRRAVVMNRILYAFAECGLTNKALMIYNHMKSLKFKLDLFTYNTILGILGRAGHMDDMLREFTSMKEAKISPDLISYNTLISNLRKLGRLDLCLVYMREMRGCGFQPDLRTYTALIESFGRSGNIEESLRLLDEMKQRHIQPSIYVYRSLINNSKKIGKLEIAASLMEEMTSSISDLVGPKDFKRKTDSKSGRQPSG</sequence>
<protein>
    <recommendedName>
        <fullName evidence="5">PROP1-like PPR domain-containing protein</fullName>
    </recommendedName>
</protein>
<comment type="similarity">
    <text evidence="1">Belongs to the PPR family. P subfamily.</text>
</comment>
<dbReference type="InterPro" id="IPR011990">
    <property type="entry name" value="TPR-like_helical_dom_sf"/>
</dbReference>
<dbReference type="PANTHER" id="PTHR47447:SF17">
    <property type="entry name" value="OS12G0638900 PROTEIN"/>
    <property type="match status" value="1"/>
</dbReference>
<comment type="caution">
    <text evidence="6">The sequence shown here is derived from an EMBL/GenBank/DDBJ whole genome shotgun (WGS) entry which is preliminary data.</text>
</comment>
<keyword evidence="2" id="KW-0677">Repeat</keyword>
<evidence type="ECO:0000313" key="7">
    <source>
        <dbReference type="Proteomes" id="UP001279734"/>
    </source>
</evidence>
<reference evidence="6" key="1">
    <citation type="submission" date="2023-05" db="EMBL/GenBank/DDBJ databases">
        <title>Nepenthes gracilis genome sequencing.</title>
        <authorList>
            <person name="Fukushima K."/>
        </authorList>
    </citation>
    <scope>NUCLEOTIDE SEQUENCE</scope>
    <source>
        <strain evidence="6">SING2019-196</strain>
    </source>
</reference>
<dbReference type="Pfam" id="PF17177">
    <property type="entry name" value="PPR_long"/>
    <property type="match status" value="1"/>
</dbReference>
<dbReference type="AlphaFoldDB" id="A0AAD3P6Q7"/>
<evidence type="ECO:0000256" key="2">
    <source>
        <dbReference type="ARBA" id="ARBA00022737"/>
    </source>
</evidence>
<evidence type="ECO:0000313" key="6">
    <source>
        <dbReference type="EMBL" id="GMG98626.1"/>
    </source>
</evidence>
<keyword evidence="7" id="KW-1185">Reference proteome</keyword>
<dbReference type="Gene3D" id="1.25.40.10">
    <property type="entry name" value="Tetratricopeptide repeat domain"/>
    <property type="match status" value="2"/>
</dbReference>
<evidence type="ECO:0000256" key="3">
    <source>
        <dbReference type="PROSITE-ProRule" id="PRU00708"/>
    </source>
</evidence>
<dbReference type="InterPro" id="IPR002885">
    <property type="entry name" value="PPR_rpt"/>
</dbReference>
<organism evidence="6 7">
    <name type="scientific">Nepenthes gracilis</name>
    <name type="common">Slender pitcher plant</name>
    <dbReference type="NCBI Taxonomy" id="150966"/>
    <lineage>
        <taxon>Eukaryota</taxon>
        <taxon>Viridiplantae</taxon>
        <taxon>Streptophyta</taxon>
        <taxon>Embryophyta</taxon>
        <taxon>Tracheophyta</taxon>
        <taxon>Spermatophyta</taxon>
        <taxon>Magnoliopsida</taxon>
        <taxon>eudicotyledons</taxon>
        <taxon>Gunneridae</taxon>
        <taxon>Pentapetalae</taxon>
        <taxon>Caryophyllales</taxon>
        <taxon>Nepenthaceae</taxon>
        <taxon>Nepenthes</taxon>
    </lineage>
</organism>
<dbReference type="PANTHER" id="PTHR47447">
    <property type="entry name" value="OS03G0856100 PROTEIN"/>
    <property type="match status" value="1"/>
</dbReference>
<feature type="repeat" description="PPR" evidence="3">
    <location>
        <begin position="334"/>
        <end position="368"/>
    </location>
</feature>
<evidence type="ECO:0000259" key="5">
    <source>
        <dbReference type="Pfam" id="PF17177"/>
    </source>
</evidence>
<name>A0AAD3P6Q7_NEPGR</name>
<proteinExistence type="inferred from homology"/>